<dbReference type="AlphaFoldDB" id="X5HL62"/>
<dbReference type="Gene3D" id="3.40.50.720">
    <property type="entry name" value="NAD(P)-binding Rossmann-like Domain"/>
    <property type="match status" value="1"/>
</dbReference>
<reference evidence="3 4" key="1">
    <citation type="submission" date="2014-03" db="EMBL/GenBank/DDBJ databases">
        <title>Sequencing and Comparison of Genomes and Transcriptome Profiles of Human Ehrlichiosis Agents.</title>
        <authorList>
            <person name="Lin M."/>
            <person name="Daugherty S.C."/>
            <person name="Nagaraj S."/>
            <person name="Cheng Z."/>
            <person name="Xiong Q."/>
            <person name="Lin F.-Y."/>
            <person name="Sengamalay N."/>
            <person name="Ott S."/>
            <person name="Godinez A."/>
            <person name="Tallon L.J."/>
            <person name="Sadzewicz L."/>
            <person name="Fraser C.M."/>
            <person name="Dunning Hotopp J.C."/>
            <person name="Rikihisa Y."/>
        </authorList>
    </citation>
    <scope>NUCLEOTIDE SEQUENCE [LARGE SCALE GENOMIC DNA]</scope>
    <source>
        <strain evidence="3 4">Oregon</strain>
    </source>
</reference>
<dbReference type="STRING" id="1286528.NHE_0925"/>
<keyword evidence="2" id="KW-0560">Oxidoreductase</keyword>
<sequence length="210" mass="24311">MRKAALITGSAKRLGAYIANVLAMHGYDIVIHYNRSCEDAFSLREKLRNDYGISVELYQEDFLASNDLSKIIEYSFQIFPHLCLLVNNASFFLQDNFGSDVERLFDVYYKIHVRVPLSLMRHFSKREPKNGKIINIIDKLINRKSSNKYFSYLFSKKCLFQLTQMVDDYMSSKGMKVYAIHPGIVIMEDGGYNYNELKKLGDELVKAITN</sequence>
<proteinExistence type="inferred from homology"/>
<accession>X5HL62</accession>
<name>X5HL62_9RICK</name>
<evidence type="ECO:0000313" key="4">
    <source>
        <dbReference type="Proteomes" id="UP000023755"/>
    </source>
</evidence>
<dbReference type="EMBL" id="CP007481">
    <property type="protein sequence ID" value="AHX11844.1"/>
    <property type="molecule type" value="Genomic_DNA"/>
</dbReference>
<dbReference type="PANTHER" id="PTHR43639">
    <property type="entry name" value="OXIDOREDUCTASE, SHORT-CHAIN DEHYDROGENASE/REDUCTASE FAMILY (AFU_ORTHOLOGUE AFUA_5G02870)"/>
    <property type="match status" value="1"/>
</dbReference>
<keyword evidence="4" id="KW-1185">Reference proteome</keyword>
<dbReference type="RefSeq" id="WP_038560292.1">
    <property type="nucleotide sequence ID" value="NZ_CP007481.1"/>
</dbReference>
<dbReference type="InterPro" id="IPR036291">
    <property type="entry name" value="NAD(P)-bd_dom_sf"/>
</dbReference>
<evidence type="ECO:0000256" key="1">
    <source>
        <dbReference type="ARBA" id="ARBA00006484"/>
    </source>
</evidence>
<dbReference type="Pfam" id="PF00106">
    <property type="entry name" value="adh_short"/>
    <property type="match status" value="1"/>
</dbReference>
<organism evidence="3 4">
    <name type="scientific">Neorickettsia helminthoeca str. Oregon</name>
    <dbReference type="NCBI Taxonomy" id="1286528"/>
    <lineage>
        <taxon>Bacteria</taxon>
        <taxon>Pseudomonadati</taxon>
        <taxon>Pseudomonadota</taxon>
        <taxon>Alphaproteobacteria</taxon>
        <taxon>Rickettsiales</taxon>
        <taxon>Anaplasmataceae</taxon>
        <taxon>Neorickettsia</taxon>
    </lineage>
</organism>
<protein>
    <submittedName>
        <fullName evidence="3">Short chain dehydrogenase family protein</fullName>
    </submittedName>
</protein>
<gene>
    <name evidence="3" type="ORF">NHE_0925</name>
</gene>
<dbReference type="KEGG" id="nhm:NHE_0925"/>
<dbReference type="InterPro" id="IPR002347">
    <property type="entry name" value="SDR_fam"/>
</dbReference>
<evidence type="ECO:0000313" key="3">
    <source>
        <dbReference type="EMBL" id="AHX11844.1"/>
    </source>
</evidence>
<dbReference type="PRINTS" id="PR00081">
    <property type="entry name" value="GDHRDH"/>
</dbReference>
<dbReference type="GO" id="GO:0016491">
    <property type="term" value="F:oxidoreductase activity"/>
    <property type="evidence" value="ECO:0007669"/>
    <property type="project" value="UniProtKB-KW"/>
</dbReference>
<dbReference type="Proteomes" id="UP000023755">
    <property type="component" value="Chromosome"/>
</dbReference>
<dbReference type="OrthoDB" id="9786360at2"/>
<dbReference type="SUPFAM" id="SSF51735">
    <property type="entry name" value="NAD(P)-binding Rossmann-fold domains"/>
    <property type="match status" value="1"/>
</dbReference>
<comment type="similarity">
    <text evidence="1">Belongs to the short-chain dehydrogenases/reductases (SDR) family.</text>
</comment>
<dbReference type="PANTHER" id="PTHR43639:SF1">
    <property type="entry name" value="SHORT-CHAIN DEHYDROGENASE_REDUCTASE FAMILY PROTEIN"/>
    <property type="match status" value="1"/>
</dbReference>
<dbReference type="HOGENOM" id="CLU_010194_11_0_5"/>
<evidence type="ECO:0000256" key="2">
    <source>
        <dbReference type="ARBA" id="ARBA00023002"/>
    </source>
</evidence>